<gene>
    <name evidence="3" type="ORF">IE331_13265</name>
</gene>
<name>A0A927Q2Q0_9ACTN</name>
<dbReference type="EMBL" id="JACYXZ010000003">
    <property type="protein sequence ID" value="MBD8870599.1"/>
    <property type="molecule type" value="Genomic_DNA"/>
</dbReference>
<sequence>MSTAATAIAQPTAAPNPTQHPRLRRLSKVAGALYLAIFVIYPLSTLVRSSLVVPGDAAATADNIRAQETLFRWGLAGEATIVLVEVALAGVLYALLRPVSRSVSLAGALARVAEAVVMAAGCLATGVFTMVALGDSGSLAAFDADQRNALALFFQEANEHIVLVWGFFFALSLLLTGWLVHRSGFLPRFTGILLALAGVGYLVQSFGTFLAPDLADTWQLVVLVLAVPGELIFALWLLTRGVDHVNWSAAADRARQSQL</sequence>
<evidence type="ECO:0000256" key="2">
    <source>
        <dbReference type="SAM" id="Phobius"/>
    </source>
</evidence>
<evidence type="ECO:0000256" key="1">
    <source>
        <dbReference type="SAM" id="MobiDB-lite"/>
    </source>
</evidence>
<comment type="caution">
    <text evidence="3">The sequence shown here is derived from an EMBL/GenBank/DDBJ whole genome shotgun (WGS) entry which is preliminary data.</text>
</comment>
<feature type="transmembrane region" description="Helical" evidence="2">
    <location>
        <begin position="108"/>
        <end position="133"/>
    </location>
</feature>
<keyword evidence="2" id="KW-0472">Membrane</keyword>
<feature type="region of interest" description="Disordered" evidence="1">
    <location>
        <begin position="1"/>
        <end position="20"/>
    </location>
</feature>
<dbReference type="RefSeq" id="WP_192143882.1">
    <property type="nucleotide sequence ID" value="NZ_JACYXZ010000003.1"/>
</dbReference>
<feature type="transmembrane region" description="Helical" evidence="2">
    <location>
        <begin position="32"/>
        <end position="53"/>
    </location>
</feature>
<dbReference type="Proteomes" id="UP000616839">
    <property type="component" value="Unassembled WGS sequence"/>
</dbReference>
<reference evidence="3" key="1">
    <citation type="submission" date="2020-09" db="EMBL/GenBank/DDBJ databases">
        <title>Nocardioides sp. strain MJB4 16S ribosomal RNA gene Genome sequencing and assembly.</title>
        <authorList>
            <person name="Kim I."/>
        </authorList>
    </citation>
    <scope>NUCLEOTIDE SEQUENCE</scope>
    <source>
        <strain evidence="3">MJB4</strain>
    </source>
</reference>
<proteinExistence type="predicted"/>
<protein>
    <submittedName>
        <fullName evidence="3">DUF4386 domain-containing protein</fullName>
    </submittedName>
</protein>
<keyword evidence="4" id="KW-1185">Reference proteome</keyword>
<feature type="transmembrane region" description="Helical" evidence="2">
    <location>
        <begin position="73"/>
        <end position="96"/>
    </location>
</feature>
<organism evidence="3 4">
    <name type="scientific">Nocardioides donggukensis</name>
    <dbReference type="NCBI Taxonomy" id="2774019"/>
    <lineage>
        <taxon>Bacteria</taxon>
        <taxon>Bacillati</taxon>
        <taxon>Actinomycetota</taxon>
        <taxon>Actinomycetes</taxon>
        <taxon>Propionibacteriales</taxon>
        <taxon>Nocardioidaceae</taxon>
        <taxon>Nocardioides</taxon>
    </lineage>
</organism>
<dbReference type="Pfam" id="PF14329">
    <property type="entry name" value="DUF4386"/>
    <property type="match status" value="1"/>
</dbReference>
<feature type="transmembrane region" description="Helical" evidence="2">
    <location>
        <begin position="217"/>
        <end position="238"/>
    </location>
</feature>
<feature type="transmembrane region" description="Helical" evidence="2">
    <location>
        <begin position="192"/>
        <end position="211"/>
    </location>
</feature>
<accession>A0A927Q2Q0</accession>
<keyword evidence="2" id="KW-0812">Transmembrane</keyword>
<dbReference type="AlphaFoldDB" id="A0A927Q2Q0"/>
<keyword evidence="2" id="KW-1133">Transmembrane helix</keyword>
<feature type="transmembrane region" description="Helical" evidence="2">
    <location>
        <begin position="160"/>
        <end position="180"/>
    </location>
</feature>
<dbReference type="InterPro" id="IPR025495">
    <property type="entry name" value="DUF4386"/>
</dbReference>
<evidence type="ECO:0000313" key="4">
    <source>
        <dbReference type="Proteomes" id="UP000616839"/>
    </source>
</evidence>
<evidence type="ECO:0000313" key="3">
    <source>
        <dbReference type="EMBL" id="MBD8870599.1"/>
    </source>
</evidence>